<dbReference type="Pfam" id="PF13692">
    <property type="entry name" value="Glyco_trans_1_4"/>
    <property type="match status" value="1"/>
</dbReference>
<dbReference type="InterPro" id="IPR028098">
    <property type="entry name" value="Glyco_trans_4-like_N"/>
</dbReference>
<dbReference type="Gene3D" id="3.40.50.2000">
    <property type="entry name" value="Glycogen Phosphorylase B"/>
    <property type="match status" value="2"/>
</dbReference>
<evidence type="ECO:0000259" key="3">
    <source>
        <dbReference type="Pfam" id="PF13439"/>
    </source>
</evidence>
<name>A0A0S7WPQ3_UNCT6</name>
<reference evidence="4 5" key="1">
    <citation type="journal article" date="2015" name="Microbiome">
        <title>Genomic resolution of linkages in carbon, nitrogen, and sulfur cycling among widespread estuary sediment bacteria.</title>
        <authorList>
            <person name="Baker B.J."/>
            <person name="Lazar C.S."/>
            <person name="Teske A.P."/>
            <person name="Dick G.J."/>
        </authorList>
    </citation>
    <scope>NUCLEOTIDE SEQUENCE [LARGE SCALE GENOMIC DNA]</scope>
    <source>
        <strain evidence="4">DG_24</strain>
    </source>
</reference>
<dbReference type="SUPFAM" id="SSF53756">
    <property type="entry name" value="UDP-Glycosyltransferase/glycogen phosphorylase"/>
    <property type="match status" value="1"/>
</dbReference>
<proteinExistence type="predicted"/>
<evidence type="ECO:0000313" key="4">
    <source>
        <dbReference type="EMBL" id="KPJ51881.1"/>
    </source>
</evidence>
<dbReference type="PANTHER" id="PTHR12526">
    <property type="entry name" value="GLYCOSYLTRANSFERASE"/>
    <property type="match status" value="1"/>
</dbReference>
<evidence type="ECO:0000313" key="5">
    <source>
        <dbReference type="Proteomes" id="UP000052008"/>
    </source>
</evidence>
<dbReference type="AlphaFoldDB" id="A0A0S7WPQ3"/>
<dbReference type="CDD" id="cd03801">
    <property type="entry name" value="GT4_PimA-like"/>
    <property type="match status" value="1"/>
</dbReference>
<keyword evidence="2" id="KW-0808">Transferase</keyword>
<dbReference type="STRING" id="1703770.AMJ39_09105"/>
<evidence type="ECO:0000256" key="2">
    <source>
        <dbReference type="ARBA" id="ARBA00022679"/>
    </source>
</evidence>
<protein>
    <recommendedName>
        <fullName evidence="3">Glycosyltransferase subfamily 4-like N-terminal domain-containing protein</fullName>
    </recommendedName>
</protein>
<dbReference type="Pfam" id="PF13439">
    <property type="entry name" value="Glyco_transf_4"/>
    <property type="match status" value="1"/>
</dbReference>
<organism evidence="4 5">
    <name type="scientific">candidate division TA06 bacterium DG_24</name>
    <dbReference type="NCBI Taxonomy" id="1703770"/>
    <lineage>
        <taxon>Bacteria</taxon>
        <taxon>Bacteria division TA06</taxon>
    </lineage>
</organism>
<gene>
    <name evidence="4" type="ORF">AMJ39_09105</name>
</gene>
<dbReference type="GO" id="GO:0016757">
    <property type="term" value="F:glycosyltransferase activity"/>
    <property type="evidence" value="ECO:0007669"/>
    <property type="project" value="UniProtKB-KW"/>
</dbReference>
<comment type="caution">
    <text evidence="4">The sequence shown here is derived from an EMBL/GenBank/DDBJ whole genome shotgun (WGS) entry which is preliminary data.</text>
</comment>
<sequence length="367" mass="42484">MNILMLAWLFWPHVGGVEKHVEQVGRILVSRGHRLKVITVRHDHDLPVHAEHGGIEIHRYPKQRLDRWERRGVARWLLSQRHLVRWADVVHCHDFFTFNYWYFPLLFRYPRKPVYLTFHGFEESYPLWQKDVLMRRIDTYLTRGNISIGKFIPAWYRTRYTYISYGGVEVPAEVPRPPDANRALFVGRLAPDTGLPLYVDALVRLGREHGLRLKLDICGDGPLRRTIADAAARHDLDISFHGFVRDPERHLAETRFAFASSYLAILEAMAWRRPVFAVYQNPLKRDYLLLMPDAHRMMFVASGGTGLAESVAACCRGEIDTGPMIERAHAFAGEHSWERLADMYLDLYAGRGRLHKPPCLPGGDSVR</sequence>
<keyword evidence="1" id="KW-0328">Glycosyltransferase</keyword>
<accession>A0A0S7WPQ3</accession>
<feature type="domain" description="Glycosyltransferase subfamily 4-like N-terminal" evidence="3">
    <location>
        <begin position="14"/>
        <end position="140"/>
    </location>
</feature>
<dbReference type="PANTHER" id="PTHR12526:SF510">
    <property type="entry name" value="D-INOSITOL 3-PHOSPHATE GLYCOSYLTRANSFERASE"/>
    <property type="match status" value="1"/>
</dbReference>
<dbReference type="EMBL" id="LIZS01000091">
    <property type="protein sequence ID" value="KPJ51881.1"/>
    <property type="molecule type" value="Genomic_DNA"/>
</dbReference>
<evidence type="ECO:0000256" key="1">
    <source>
        <dbReference type="ARBA" id="ARBA00022676"/>
    </source>
</evidence>
<dbReference type="Proteomes" id="UP000052008">
    <property type="component" value="Unassembled WGS sequence"/>
</dbReference>